<keyword evidence="1" id="KW-0812">Transmembrane</keyword>
<comment type="caution">
    <text evidence="2">The sequence shown here is derived from an EMBL/GenBank/DDBJ whole genome shotgun (WGS) entry which is preliminary data.</text>
</comment>
<dbReference type="EMBL" id="CAJNDS010002318">
    <property type="protein sequence ID" value="CAE7429244.1"/>
    <property type="molecule type" value="Genomic_DNA"/>
</dbReference>
<dbReference type="AlphaFoldDB" id="A0A812RBQ3"/>
<evidence type="ECO:0000313" key="3">
    <source>
        <dbReference type="Proteomes" id="UP000604046"/>
    </source>
</evidence>
<dbReference type="Proteomes" id="UP000604046">
    <property type="component" value="Unassembled WGS sequence"/>
</dbReference>
<evidence type="ECO:0000256" key="1">
    <source>
        <dbReference type="SAM" id="Phobius"/>
    </source>
</evidence>
<reference evidence="2" key="1">
    <citation type="submission" date="2021-02" db="EMBL/GenBank/DDBJ databases">
        <authorList>
            <person name="Dougan E. K."/>
            <person name="Rhodes N."/>
            <person name="Thang M."/>
            <person name="Chan C."/>
        </authorList>
    </citation>
    <scope>NUCLEOTIDE SEQUENCE</scope>
</reference>
<feature type="transmembrane region" description="Helical" evidence="1">
    <location>
        <begin position="12"/>
        <end position="34"/>
    </location>
</feature>
<feature type="transmembrane region" description="Helical" evidence="1">
    <location>
        <begin position="79"/>
        <end position="99"/>
    </location>
</feature>
<accession>A0A812RBQ3</accession>
<keyword evidence="1" id="KW-0472">Membrane</keyword>
<organism evidence="2 3">
    <name type="scientific">Symbiodinium natans</name>
    <dbReference type="NCBI Taxonomy" id="878477"/>
    <lineage>
        <taxon>Eukaryota</taxon>
        <taxon>Sar</taxon>
        <taxon>Alveolata</taxon>
        <taxon>Dinophyceae</taxon>
        <taxon>Suessiales</taxon>
        <taxon>Symbiodiniaceae</taxon>
        <taxon>Symbiodinium</taxon>
    </lineage>
</organism>
<feature type="transmembrane region" description="Helical" evidence="1">
    <location>
        <begin position="46"/>
        <end position="64"/>
    </location>
</feature>
<dbReference type="OrthoDB" id="10511977at2759"/>
<keyword evidence="3" id="KW-1185">Reference proteome</keyword>
<protein>
    <submittedName>
        <fullName evidence="2">Uncharacterized protein</fullName>
    </submittedName>
</protein>
<evidence type="ECO:0000313" key="2">
    <source>
        <dbReference type="EMBL" id="CAE7429244.1"/>
    </source>
</evidence>
<gene>
    <name evidence="2" type="ORF">SNAT2548_LOCUS23334</name>
</gene>
<proteinExistence type="predicted"/>
<keyword evidence="1" id="KW-1133">Transmembrane helix</keyword>
<name>A0A812RBQ3_9DINO</name>
<sequence>MAASLFPMSYSPMLFLTCVLVIMGTSLTCHTLMWPYDSPFLNTLEFGTLVSSTAAVLATMLLSLEPTTWCLDCSITCPVLLLLVILLVVPFAVLMVLFLREALRKVQNLNLDEGNADAQ</sequence>